<keyword evidence="2" id="KW-1185">Reference proteome</keyword>
<evidence type="ECO:0000313" key="1">
    <source>
        <dbReference type="EMBL" id="KAK5628300.1"/>
    </source>
</evidence>
<sequence>MNNKRQNEGQRQRIQDSNVAIMTKQLHMVLHSRAGVKEYEDADDVVRFRQAEAYGWRGDQRVK</sequence>
<dbReference type="Proteomes" id="UP001305414">
    <property type="component" value="Unassembled WGS sequence"/>
</dbReference>
<evidence type="ECO:0000313" key="2">
    <source>
        <dbReference type="Proteomes" id="UP001305414"/>
    </source>
</evidence>
<gene>
    <name evidence="1" type="ORF">RRF57_004015</name>
</gene>
<comment type="caution">
    <text evidence="1">The sequence shown here is derived from an EMBL/GenBank/DDBJ whole genome shotgun (WGS) entry which is preliminary data.</text>
</comment>
<dbReference type="AlphaFoldDB" id="A0AAN7U9Y1"/>
<proteinExistence type="predicted"/>
<reference evidence="1 2" key="1">
    <citation type="submission" date="2023-10" db="EMBL/GenBank/DDBJ databases">
        <title>Draft genome sequence of Xylaria bambusicola isolate GMP-LS, the root and basal stem rot pathogen of sugarcane in Indonesia.</title>
        <authorList>
            <person name="Selvaraj P."/>
            <person name="Muralishankar V."/>
            <person name="Muruganantham S."/>
            <person name="Sp S."/>
            <person name="Haryani S."/>
            <person name="Lau K.J.X."/>
            <person name="Naqvi N.I."/>
        </authorList>
    </citation>
    <scope>NUCLEOTIDE SEQUENCE [LARGE SCALE GENOMIC DNA]</scope>
    <source>
        <strain evidence="1">GMP-LS</strain>
    </source>
</reference>
<protein>
    <submittedName>
        <fullName evidence="1">Uncharacterized protein</fullName>
    </submittedName>
</protein>
<accession>A0AAN7U9Y1</accession>
<name>A0AAN7U9Y1_9PEZI</name>
<dbReference type="EMBL" id="JAWHQM010000008">
    <property type="protein sequence ID" value="KAK5628300.1"/>
    <property type="molecule type" value="Genomic_DNA"/>
</dbReference>
<organism evidence="1 2">
    <name type="scientific">Xylaria bambusicola</name>
    <dbReference type="NCBI Taxonomy" id="326684"/>
    <lineage>
        <taxon>Eukaryota</taxon>
        <taxon>Fungi</taxon>
        <taxon>Dikarya</taxon>
        <taxon>Ascomycota</taxon>
        <taxon>Pezizomycotina</taxon>
        <taxon>Sordariomycetes</taxon>
        <taxon>Xylariomycetidae</taxon>
        <taxon>Xylariales</taxon>
        <taxon>Xylariaceae</taxon>
        <taxon>Xylaria</taxon>
    </lineage>
</organism>